<proteinExistence type="predicted"/>
<dbReference type="Proteomes" id="UP000271097">
    <property type="component" value="Unassembled WGS sequence"/>
</dbReference>
<dbReference type="AlphaFoldDB" id="A0A3M4TDT7"/>
<sequence length="54" mass="5732">MADRGFGTEIKSTEVGFAAKRFSQKLDGIASMWIALKSGAFFAGFRAAAGVVLF</sequence>
<name>A0A3M4TDT7_PSEA0</name>
<evidence type="ECO:0000313" key="1">
    <source>
        <dbReference type="EMBL" id="RMR25191.1"/>
    </source>
</evidence>
<dbReference type="EMBL" id="RBRS01000025">
    <property type="protein sequence ID" value="RMR25191.1"/>
    <property type="molecule type" value="Genomic_DNA"/>
</dbReference>
<reference evidence="1 2" key="1">
    <citation type="submission" date="2018-08" db="EMBL/GenBank/DDBJ databases">
        <title>Recombination of ecologically and evolutionarily significant loci maintains genetic cohesion in the Pseudomonas syringae species complex.</title>
        <authorList>
            <person name="Dillon M."/>
            <person name="Thakur S."/>
            <person name="Almeida R.N.D."/>
            <person name="Weir B.S."/>
            <person name="Guttman D.S."/>
        </authorList>
    </citation>
    <scope>NUCLEOTIDE SEQUENCE [LARGE SCALE GENOMIC DNA]</scope>
    <source>
        <strain evidence="1 2">ICMP 5931</strain>
    </source>
</reference>
<comment type="caution">
    <text evidence="1">The sequence shown here is derived from an EMBL/GenBank/DDBJ whole genome shotgun (WGS) entry which is preliminary data.</text>
</comment>
<protein>
    <submittedName>
        <fullName evidence="1">Uncharacterized protein</fullName>
    </submittedName>
</protein>
<gene>
    <name evidence="1" type="ORF">ALP90_102829</name>
</gene>
<organism evidence="1 2">
    <name type="scientific">Pseudomonas amygdali pv. ulmi</name>
    <dbReference type="NCBI Taxonomy" id="251720"/>
    <lineage>
        <taxon>Bacteria</taxon>
        <taxon>Pseudomonadati</taxon>
        <taxon>Pseudomonadota</taxon>
        <taxon>Gammaproteobacteria</taxon>
        <taxon>Pseudomonadales</taxon>
        <taxon>Pseudomonadaceae</taxon>
        <taxon>Pseudomonas</taxon>
        <taxon>Pseudomonas amygdali</taxon>
    </lineage>
</organism>
<accession>A0A3M4TDT7</accession>
<evidence type="ECO:0000313" key="2">
    <source>
        <dbReference type="Proteomes" id="UP000271097"/>
    </source>
</evidence>